<evidence type="ECO:0000313" key="1">
    <source>
        <dbReference type="EMBL" id="PZO44196.1"/>
    </source>
</evidence>
<organism evidence="1 2">
    <name type="scientific">Pseudanabaena frigida</name>
    <dbReference type="NCBI Taxonomy" id="945775"/>
    <lineage>
        <taxon>Bacteria</taxon>
        <taxon>Bacillati</taxon>
        <taxon>Cyanobacteriota</taxon>
        <taxon>Cyanophyceae</taxon>
        <taxon>Pseudanabaenales</taxon>
        <taxon>Pseudanabaenaceae</taxon>
        <taxon>Pseudanabaena</taxon>
    </lineage>
</organism>
<reference evidence="1 2" key="1">
    <citation type="submission" date="2018-04" db="EMBL/GenBank/DDBJ databases">
        <authorList>
            <person name="Go L.Y."/>
            <person name="Mitchell J.A."/>
        </authorList>
    </citation>
    <scope>NUCLEOTIDE SEQUENCE [LARGE SCALE GENOMIC DNA]</scope>
    <source>
        <strain evidence="1">ULC066bin1</strain>
    </source>
</reference>
<gene>
    <name evidence="1" type="ORF">DCF19_03065</name>
</gene>
<dbReference type="Proteomes" id="UP000249467">
    <property type="component" value="Unassembled WGS sequence"/>
</dbReference>
<comment type="caution">
    <text evidence="1">The sequence shown here is derived from an EMBL/GenBank/DDBJ whole genome shotgun (WGS) entry which is preliminary data.</text>
</comment>
<proteinExistence type="predicted"/>
<reference evidence="1 2" key="2">
    <citation type="submission" date="2018-06" db="EMBL/GenBank/DDBJ databases">
        <title>Metagenomic assembly of (sub)arctic Cyanobacteria and their associated microbiome from non-axenic cultures.</title>
        <authorList>
            <person name="Baurain D."/>
        </authorList>
    </citation>
    <scope>NUCLEOTIDE SEQUENCE [LARGE SCALE GENOMIC DNA]</scope>
    <source>
        <strain evidence="1">ULC066bin1</strain>
    </source>
</reference>
<name>A0A2W4WH75_9CYAN</name>
<dbReference type="EMBL" id="QBML01000003">
    <property type="protein sequence ID" value="PZO44196.1"/>
    <property type="molecule type" value="Genomic_DNA"/>
</dbReference>
<evidence type="ECO:0000313" key="2">
    <source>
        <dbReference type="Proteomes" id="UP000249467"/>
    </source>
</evidence>
<accession>A0A2W4WH75</accession>
<dbReference type="AlphaFoldDB" id="A0A2W4WH75"/>
<protein>
    <submittedName>
        <fullName evidence="1">Uncharacterized protein</fullName>
    </submittedName>
</protein>
<sequence length="149" mass="17102">MKLKDSDWQGNFGYWQKSFIHANLMMIGYAAWQGFLQNGRGVVVCDVDRSAIAPSNTGLEVTQFKSQFIAEQELISSIQAFSLDQELIAILVQAVGNYAPDKEIVLLMKMEQHLEINLFQNLKIFPPDCYAQVSRRWEEFQPCLETHIK</sequence>